<dbReference type="PANTHER" id="PTHR21523:SF38">
    <property type="entry name" value="MLT-TEN (MLT-10) RELATED"/>
    <property type="match status" value="1"/>
</dbReference>
<name>A0A016V8K6_9BILA</name>
<dbReference type="AlphaFoldDB" id="A0A016V8K6"/>
<dbReference type="Proteomes" id="UP000024635">
    <property type="component" value="Unassembled WGS sequence"/>
</dbReference>
<organism evidence="2 3">
    <name type="scientific">Ancylostoma ceylanicum</name>
    <dbReference type="NCBI Taxonomy" id="53326"/>
    <lineage>
        <taxon>Eukaryota</taxon>
        <taxon>Metazoa</taxon>
        <taxon>Ecdysozoa</taxon>
        <taxon>Nematoda</taxon>
        <taxon>Chromadorea</taxon>
        <taxon>Rhabditida</taxon>
        <taxon>Rhabditina</taxon>
        <taxon>Rhabditomorpha</taxon>
        <taxon>Strongyloidea</taxon>
        <taxon>Ancylostomatidae</taxon>
        <taxon>Ancylostomatinae</taxon>
        <taxon>Ancylostoma</taxon>
    </lineage>
</organism>
<dbReference type="STRING" id="53326.A0A016V8K6"/>
<feature type="compositionally biased region" description="Basic and acidic residues" evidence="1">
    <location>
        <begin position="747"/>
        <end position="759"/>
    </location>
</feature>
<dbReference type="Pfam" id="PF04870">
    <property type="entry name" value="Moulting_cycle"/>
    <property type="match status" value="1"/>
</dbReference>
<dbReference type="PANTHER" id="PTHR21523">
    <property type="match status" value="1"/>
</dbReference>
<proteinExistence type="predicted"/>
<feature type="compositionally biased region" description="Basic and acidic residues" evidence="1">
    <location>
        <begin position="767"/>
        <end position="776"/>
    </location>
</feature>
<dbReference type="OrthoDB" id="5870064at2759"/>
<accession>A0A016V8K6</accession>
<gene>
    <name evidence="2" type="primary">Acey_s0015.g2734</name>
    <name evidence="2" type="ORF">Y032_0015g2734</name>
</gene>
<dbReference type="EMBL" id="JARK01001351">
    <property type="protein sequence ID" value="EYC23591.1"/>
    <property type="molecule type" value="Genomic_DNA"/>
</dbReference>
<evidence type="ECO:0000313" key="3">
    <source>
        <dbReference type="Proteomes" id="UP000024635"/>
    </source>
</evidence>
<reference evidence="3" key="1">
    <citation type="journal article" date="2015" name="Nat. Genet.">
        <title>The genome and transcriptome of the zoonotic hookworm Ancylostoma ceylanicum identify infection-specific gene families.</title>
        <authorList>
            <person name="Schwarz E.M."/>
            <person name="Hu Y."/>
            <person name="Antoshechkin I."/>
            <person name="Miller M.M."/>
            <person name="Sternberg P.W."/>
            <person name="Aroian R.V."/>
        </authorList>
    </citation>
    <scope>NUCLEOTIDE SEQUENCE</scope>
    <source>
        <strain evidence="3">HY135</strain>
    </source>
</reference>
<comment type="caution">
    <text evidence="2">The sequence shown here is derived from an EMBL/GenBank/DDBJ whole genome shotgun (WGS) entry which is preliminary data.</text>
</comment>
<dbReference type="InterPro" id="IPR006954">
    <property type="entry name" value="Mlt-10-like"/>
</dbReference>
<sequence length="776" mass="87332">MDGGFALALRGADTGPARSFFMIGRNSNHSVILCNFFLVLCSSESAPPIPDTLNTRYYELDAEKLKDLWHNAMIRGLIKALSRELLLSLPRIENVVYQQCENGAKSTVALAKCAVRVFDARDNARKKEKDARFNEQKLVTTISARRRSKPVWQWQDTSGLGSQFIEEEHQTQYILRSSEYKFRNPIRKQIRRNGGRTNTPSMRASPNIRKSNAEMKETARRLTLTRVKRRRKSLNDEISTGASLNLRKLAMKYLRNVLGEPLGTSHLEKLRLLRDHFKRVEKINNYFKHMNDQNRRLFAKSALPIDSRTPEITNSAVPAIEQVLAIVNTFASSKDAPGKVSVLSPRVLSLFPESSRPSSKRLLSPTFFSFQKDGYLSLPELFDIITTDQKYQQLMVDVIMDISGAGDVLEKFITDMKPEMEDLKNVKLPLIEELSRRDIDWMRVHDSFNDAQTRQYNANSYAFLNEDQLNLIYSKDDQQLYGMNITKLGLMTDDEKSQRLERGIRELAALDRPKWPMWDEVARPVVKREAHEASHTVASTTSLHGPAKSTGLGEASGEERVNGVLYETFRPFAFTTIVSRGGAMEAVTLSPHAFLTEVANPEALVLQTLSPRAFVASILSPAALIARILSPTALRAEVLSPRALHTWILSPEALVAEVLSPRFFDPRVLSPEALVIDVLSPGFLSPHVLSSESGGLIILSPNILSPRVASEEKLLVEILSPHILGGPHTHEEASHEVVEIGSHSAIRESTEQEHEEHLALHRGRPHSHQEPEPKYD</sequence>
<protein>
    <submittedName>
        <fullName evidence="2">Uncharacterized protein</fullName>
    </submittedName>
</protein>
<evidence type="ECO:0000313" key="2">
    <source>
        <dbReference type="EMBL" id="EYC23591.1"/>
    </source>
</evidence>
<feature type="region of interest" description="Disordered" evidence="1">
    <location>
        <begin position="747"/>
        <end position="776"/>
    </location>
</feature>
<feature type="region of interest" description="Disordered" evidence="1">
    <location>
        <begin position="531"/>
        <end position="554"/>
    </location>
</feature>
<evidence type="ECO:0000256" key="1">
    <source>
        <dbReference type="SAM" id="MobiDB-lite"/>
    </source>
</evidence>
<keyword evidence="3" id="KW-1185">Reference proteome</keyword>